<gene>
    <name evidence="1" type="ORF">DMP07_03085</name>
</gene>
<dbReference type="Proteomes" id="UP000267368">
    <property type="component" value="Unassembled WGS sequence"/>
</dbReference>
<sequence length="408" mass="45621">MDAAAGADTFCLMNKNEEVLSFADAGGNTFSPGRFEVLGAFDAKRLPRSFSDMESWLEKRLSARDRTHMNRLLWQCGCNSTSDFIRRTCALSLNDTFWVKPADSSLSWSDVSLYRNDFAGPVADAALFGRDVRATEPLILSPEFTTDGSYAKCWMRRRGRIYLLKSADRGSFKPLGFESYSEAMASQLAAAFLDERVEYRIVFSPEHRDDPRRSFSACEAFTSESVGFLQYGRLHACDYDASRPKSMLDFYASIGAEAAFRKMLVFDALCLNTDRHLGNHGVLFDADTLEVLGMAPVFDNNKAFLPSYDGEDFERMMACAALLSSRIGDDFNGVAHFVLTDSLRRDLKNLRGFEFDRSLLPGLPESRIRLMERLIECQIEAILKGDPVGSVRGCGTDDGLDSFASLRL</sequence>
<reference evidence="2" key="1">
    <citation type="submission" date="2018-05" db="EMBL/GenBank/DDBJ databases">
        <title>Genome Sequencing of selected type strains of the family Eggerthellaceae.</title>
        <authorList>
            <person name="Danylec N."/>
            <person name="Stoll D.A."/>
            <person name="Doetsch A."/>
            <person name="Huch M."/>
        </authorList>
    </citation>
    <scope>NUCLEOTIDE SEQUENCE [LARGE SCALE GENOMIC DNA]</scope>
    <source>
        <strain evidence="2">DSM 17537</strain>
    </source>
</reference>
<dbReference type="AlphaFoldDB" id="A0A3N0AFL3"/>
<dbReference type="EMBL" id="QICB01000002">
    <property type="protein sequence ID" value="RNL20588.1"/>
    <property type="molecule type" value="Genomic_DNA"/>
</dbReference>
<accession>A0A3N0AFL3</accession>
<keyword evidence="2" id="KW-1185">Reference proteome</keyword>
<comment type="caution">
    <text evidence="1">The sequence shown here is derived from an EMBL/GenBank/DDBJ whole genome shotgun (WGS) entry which is preliminary data.</text>
</comment>
<protein>
    <submittedName>
        <fullName evidence="1">HipA protein</fullName>
    </submittedName>
</protein>
<proteinExistence type="predicted"/>
<evidence type="ECO:0000313" key="2">
    <source>
        <dbReference type="Proteomes" id="UP000267368"/>
    </source>
</evidence>
<evidence type="ECO:0000313" key="1">
    <source>
        <dbReference type="EMBL" id="RNL20588.1"/>
    </source>
</evidence>
<name>A0A3N0AFL3_9ACTN</name>
<dbReference type="Gene3D" id="1.10.1070.20">
    <property type="match status" value="1"/>
</dbReference>
<organism evidence="1 2">
    <name type="scientific">Slackia faecicanis</name>
    <dbReference type="NCBI Taxonomy" id="255723"/>
    <lineage>
        <taxon>Bacteria</taxon>
        <taxon>Bacillati</taxon>
        <taxon>Actinomycetota</taxon>
        <taxon>Coriobacteriia</taxon>
        <taxon>Eggerthellales</taxon>
        <taxon>Eggerthellaceae</taxon>
        <taxon>Slackia</taxon>
    </lineage>
</organism>